<organism evidence="2 3">
    <name type="scientific">Ceratodon purpureus</name>
    <name type="common">Fire moss</name>
    <name type="synonym">Dicranum purpureum</name>
    <dbReference type="NCBI Taxonomy" id="3225"/>
    <lineage>
        <taxon>Eukaryota</taxon>
        <taxon>Viridiplantae</taxon>
        <taxon>Streptophyta</taxon>
        <taxon>Embryophyta</taxon>
        <taxon>Bryophyta</taxon>
        <taxon>Bryophytina</taxon>
        <taxon>Bryopsida</taxon>
        <taxon>Dicranidae</taxon>
        <taxon>Pseudoditrichales</taxon>
        <taxon>Ditrichaceae</taxon>
        <taxon>Ceratodon</taxon>
    </lineage>
</organism>
<keyword evidence="1" id="KW-0472">Membrane</keyword>
<sequence length="56" mass="6198">MIFTRATISIPLWRLFVVLLVLNWLALESCGTAADHGFWVVDSGLGLAVVVVSRRQ</sequence>
<reference evidence="2" key="1">
    <citation type="submission" date="2020-06" db="EMBL/GenBank/DDBJ databases">
        <title>WGS assembly of Ceratodon purpureus strain R40.</title>
        <authorList>
            <person name="Carey S.B."/>
            <person name="Jenkins J."/>
            <person name="Shu S."/>
            <person name="Lovell J.T."/>
            <person name="Sreedasyam A."/>
            <person name="Maumus F."/>
            <person name="Tiley G.P."/>
            <person name="Fernandez-Pozo N."/>
            <person name="Barry K."/>
            <person name="Chen C."/>
            <person name="Wang M."/>
            <person name="Lipzen A."/>
            <person name="Daum C."/>
            <person name="Saski C.A."/>
            <person name="Payton A.C."/>
            <person name="Mcbreen J.C."/>
            <person name="Conrad R.E."/>
            <person name="Kollar L.M."/>
            <person name="Olsson S."/>
            <person name="Huttunen S."/>
            <person name="Landis J.B."/>
            <person name="Wickett N.J."/>
            <person name="Johnson M.G."/>
            <person name="Rensing S.A."/>
            <person name="Grimwood J."/>
            <person name="Schmutz J."/>
            <person name="Mcdaniel S.F."/>
        </authorList>
    </citation>
    <scope>NUCLEOTIDE SEQUENCE</scope>
    <source>
        <strain evidence="2">R40</strain>
    </source>
</reference>
<dbReference type="EMBL" id="CM026421">
    <property type="protein sequence ID" value="KAG0590672.1"/>
    <property type="molecule type" value="Genomic_DNA"/>
</dbReference>
<accession>A0A8T0J608</accession>
<proteinExistence type="predicted"/>
<keyword evidence="3" id="KW-1185">Reference proteome</keyword>
<feature type="transmembrane region" description="Helical" evidence="1">
    <location>
        <begin position="12"/>
        <end position="27"/>
    </location>
</feature>
<dbReference type="AlphaFoldDB" id="A0A8T0J608"/>
<gene>
    <name evidence="2" type="ORF">KC19_1G118200</name>
</gene>
<keyword evidence="1" id="KW-0812">Transmembrane</keyword>
<evidence type="ECO:0000313" key="2">
    <source>
        <dbReference type="EMBL" id="KAG0590672.1"/>
    </source>
</evidence>
<name>A0A8T0J608_CERPU</name>
<keyword evidence="1" id="KW-1133">Transmembrane helix</keyword>
<feature type="transmembrane region" description="Helical" evidence="1">
    <location>
        <begin position="33"/>
        <end position="52"/>
    </location>
</feature>
<evidence type="ECO:0000313" key="3">
    <source>
        <dbReference type="Proteomes" id="UP000822688"/>
    </source>
</evidence>
<dbReference type="Proteomes" id="UP000822688">
    <property type="component" value="Chromosome 1"/>
</dbReference>
<evidence type="ECO:0000256" key="1">
    <source>
        <dbReference type="SAM" id="Phobius"/>
    </source>
</evidence>
<protein>
    <submittedName>
        <fullName evidence="2">Uncharacterized protein</fullName>
    </submittedName>
</protein>
<comment type="caution">
    <text evidence="2">The sequence shown here is derived from an EMBL/GenBank/DDBJ whole genome shotgun (WGS) entry which is preliminary data.</text>
</comment>